<feature type="compositionally biased region" description="Pro residues" evidence="1">
    <location>
        <begin position="555"/>
        <end position="587"/>
    </location>
</feature>
<evidence type="ECO:0000313" key="3">
    <source>
        <dbReference type="EMBL" id="ABG31825.1"/>
    </source>
</evidence>
<dbReference type="CDD" id="cd18032">
    <property type="entry name" value="DEXHc_RE_I_III_res"/>
    <property type="match status" value="1"/>
</dbReference>
<evidence type="ECO:0000259" key="2">
    <source>
        <dbReference type="PROSITE" id="PS51192"/>
    </source>
</evidence>
<dbReference type="GO" id="GO:0005524">
    <property type="term" value="F:ATP binding"/>
    <property type="evidence" value="ECO:0007669"/>
    <property type="project" value="InterPro"/>
</dbReference>
<proteinExistence type="predicted"/>
<dbReference type="AlphaFoldDB" id="Q167L8"/>
<dbReference type="SUPFAM" id="SSF52540">
    <property type="entry name" value="P-loop containing nucleoside triphosphate hydrolases"/>
    <property type="match status" value="1"/>
</dbReference>
<dbReference type="Proteomes" id="UP000007029">
    <property type="component" value="Chromosome"/>
</dbReference>
<dbReference type="InterPro" id="IPR013670">
    <property type="entry name" value="EcoEI_R_C_dom"/>
</dbReference>
<feature type="region of interest" description="Disordered" evidence="1">
    <location>
        <begin position="550"/>
        <end position="590"/>
    </location>
</feature>
<dbReference type="GO" id="GO:0006304">
    <property type="term" value="P:DNA modification"/>
    <property type="evidence" value="ECO:0007669"/>
    <property type="project" value="InterPro"/>
</dbReference>
<feature type="domain" description="Helicase ATP-binding" evidence="2">
    <location>
        <begin position="177"/>
        <end position="354"/>
    </location>
</feature>
<dbReference type="GO" id="GO:0016787">
    <property type="term" value="F:hydrolase activity"/>
    <property type="evidence" value="ECO:0007669"/>
    <property type="project" value="InterPro"/>
</dbReference>
<dbReference type="EMBL" id="CP000362">
    <property type="protein sequence ID" value="ABG31825.1"/>
    <property type="molecule type" value="Genomic_DNA"/>
</dbReference>
<gene>
    <name evidence="3" type="ordered locus">RD1_2235</name>
</gene>
<dbReference type="PROSITE" id="PS51192">
    <property type="entry name" value="HELICASE_ATP_BIND_1"/>
    <property type="match status" value="1"/>
</dbReference>
<dbReference type="SMART" id="SM00487">
    <property type="entry name" value="DEXDc"/>
    <property type="match status" value="1"/>
</dbReference>
<dbReference type="InterPro" id="IPR014001">
    <property type="entry name" value="Helicase_ATP-bd"/>
</dbReference>
<dbReference type="PANTHER" id="PTHR47396:SF1">
    <property type="entry name" value="ATP-DEPENDENT HELICASE IRC3-RELATED"/>
    <property type="match status" value="1"/>
</dbReference>
<dbReference type="InterPro" id="IPR006935">
    <property type="entry name" value="Helicase/UvrB_N"/>
</dbReference>
<dbReference type="Pfam" id="PF04851">
    <property type="entry name" value="ResIII"/>
    <property type="match status" value="1"/>
</dbReference>
<dbReference type="Pfam" id="PF00271">
    <property type="entry name" value="Helicase_C"/>
    <property type="match status" value="1"/>
</dbReference>
<dbReference type="HOGENOM" id="CLU_018958_0_0_5"/>
<dbReference type="REBASE" id="13213">
    <property type="entry name" value="RdeORF2233P"/>
</dbReference>
<name>Q167L8_ROSDO</name>
<dbReference type="PANTHER" id="PTHR47396">
    <property type="entry name" value="TYPE I RESTRICTION ENZYME ECOKI R PROTEIN"/>
    <property type="match status" value="1"/>
</dbReference>
<dbReference type="GO" id="GO:0003677">
    <property type="term" value="F:DNA binding"/>
    <property type="evidence" value="ECO:0007669"/>
    <property type="project" value="InterPro"/>
</dbReference>
<dbReference type="eggNOG" id="COG4096">
    <property type="taxonomic scope" value="Bacteria"/>
</dbReference>
<evidence type="ECO:0000313" key="4">
    <source>
        <dbReference type="Proteomes" id="UP000007029"/>
    </source>
</evidence>
<keyword evidence="4" id="KW-1185">Reference proteome</keyword>
<protein>
    <submittedName>
        <fullName evidence="3">Type I restriction enzyme subunit, putative</fullName>
    </submittedName>
</protein>
<dbReference type="CDD" id="cd18799">
    <property type="entry name" value="SF2_C_EcoAI-like"/>
    <property type="match status" value="1"/>
</dbReference>
<dbReference type="RefSeq" id="WP_011568442.1">
    <property type="nucleotide sequence ID" value="NC_008209.1"/>
</dbReference>
<dbReference type="GO" id="GO:0005829">
    <property type="term" value="C:cytosol"/>
    <property type="evidence" value="ECO:0007669"/>
    <property type="project" value="TreeGrafter"/>
</dbReference>
<dbReference type="InterPro" id="IPR050742">
    <property type="entry name" value="Helicase_Restrict-Modif_Enz"/>
</dbReference>
<evidence type="ECO:0000256" key="1">
    <source>
        <dbReference type="SAM" id="MobiDB-lite"/>
    </source>
</evidence>
<reference evidence="3 4" key="1">
    <citation type="journal article" date="2007" name="J. Bacteriol.">
        <title>The complete genome sequence of Roseobacter denitrificans reveals a mixotrophic rather than photosynthetic metabolism.</title>
        <authorList>
            <person name="Swingley W.D."/>
            <person name="Sadekar S."/>
            <person name="Mastrian S.D."/>
            <person name="Matthies H.J."/>
            <person name="Hao J."/>
            <person name="Ramos H."/>
            <person name="Acharya C.R."/>
            <person name="Conrad A.L."/>
            <person name="Taylor H.L."/>
            <person name="Dejesa L.C."/>
            <person name="Shah M.K."/>
            <person name="O'huallachain M.E."/>
            <person name="Lince M.T."/>
            <person name="Blankenship R.E."/>
            <person name="Beatty J.T."/>
            <person name="Touchman J.W."/>
        </authorList>
    </citation>
    <scope>NUCLEOTIDE SEQUENCE [LARGE SCALE GENOMIC DNA]</scope>
    <source>
        <strain evidence="4">ATCC 33942 / OCh 114</strain>
    </source>
</reference>
<dbReference type="KEGG" id="rde:RD1_2235"/>
<dbReference type="Gene3D" id="3.90.1570.30">
    <property type="match status" value="1"/>
</dbReference>
<organism evidence="3 4">
    <name type="scientific">Roseobacter denitrificans (strain ATCC 33942 / OCh 114)</name>
    <name type="common">Erythrobacter sp. (strain OCh 114)</name>
    <name type="synonym">Roseobacter denitrificans</name>
    <dbReference type="NCBI Taxonomy" id="375451"/>
    <lineage>
        <taxon>Bacteria</taxon>
        <taxon>Pseudomonadati</taxon>
        <taxon>Pseudomonadota</taxon>
        <taxon>Alphaproteobacteria</taxon>
        <taxon>Rhodobacterales</taxon>
        <taxon>Roseobacteraceae</taxon>
        <taxon>Roseobacter</taxon>
    </lineage>
</organism>
<dbReference type="OrthoDB" id="9803459at2"/>
<dbReference type="STRING" id="375451.RD1_2235"/>
<dbReference type="Gene3D" id="3.40.50.300">
    <property type="entry name" value="P-loop containing nucleotide triphosphate hydrolases"/>
    <property type="match status" value="2"/>
</dbReference>
<dbReference type="InterPro" id="IPR001650">
    <property type="entry name" value="Helicase_C-like"/>
</dbReference>
<dbReference type="Pfam" id="PF08463">
    <property type="entry name" value="EcoEI_R_C"/>
    <property type="match status" value="1"/>
</dbReference>
<sequence>MVEHSSLATETEADTRAQRIDPALAAAGWEGAGKIDGARVHREEMLWPGRIMSGGGQNAPKPADYVLRMKGHVMAVLEAKKASLSYTEGRGQALDYARRIGARFAYCTNGLRTYEIDLNTGTEGEVEAVPSPDVLWERCYPTGNAWRDRFGQIPFETDGGKWQPRYYQAAAVNAVLEALAQDEKRILLTLATGTGKTSIAFQIAWKLFQSRWNLSGAPTRRPRILFLADRNILADQAYNSFSAFAPDALSRINPKEISKKGKMPRNASVFFTIFQTFMTENKSGEAEFNFREYEPDFFDFIIIDECHRGGAKDESSWRGILEYFAPAVQLGLTATPKRKVNADTYTYFGEPVYTYALREGIDDGFLTPFKVRQMASTIDTYVYDPEDEVVGGDVDPDHEYTEDEINAKIVIPAREQSRIHEFMDQINPRQKTLVFCATQNHAAAVCDYINQIKDIEDPHYCERVTANDGALGEQHLREFQDNERSIPTILTTSQKLSTGVDARNVRNIVLMRPIKSMVEFKQIVGRGTRTFEGKDFFTIYDFVKAYEHFNDPEWDGPPEPPDTPGTPPKPPKPGDPVPPGDPPPTPPEPEEKIVIKLADGKERRIKYIATTSYYSHDGKMISGEEFMEQLFGDLGDLVTGEEELRLIWSDPEKRVQFLKVLADRGYDTGRLEDMKRLIDAPNSDVFDVLAYVRFTLSPKLRSERAAAARENGLTGLESEMKAFLEAVLNAYEVHGVEELALPKISDFLKVKYGGTNGAKRVLGDIPKIRRAFTEIQAHIYSS</sequence>
<accession>Q167L8</accession>
<dbReference type="InterPro" id="IPR027417">
    <property type="entry name" value="P-loop_NTPase"/>
</dbReference>
<dbReference type="NCBIfam" id="NF046051">
    <property type="entry name" value="restrict_EcoAI"/>
    <property type="match status" value="1"/>
</dbReference>